<comment type="similarity">
    <text evidence="1 12">Belongs to the thymidylate kinase family.</text>
</comment>
<keyword evidence="8 12" id="KW-0067">ATP-binding</keyword>
<comment type="function">
    <text evidence="11 12">Phosphorylation of dTMP to form dTDP in both de novo and salvage pathways of dTTP synthesis.</text>
</comment>
<evidence type="ECO:0000256" key="7">
    <source>
        <dbReference type="ARBA" id="ARBA00022777"/>
    </source>
</evidence>
<evidence type="ECO:0000256" key="2">
    <source>
        <dbReference type="ARBA" id="ARBA00012980"/>
    </source>
</evidence>
<feature type="binding site" evidence="12">
    <location>
        <begin position="46"/>
        <end position="53"/>
    </location>
    <ligand>
        <name>ATP</name>
        <dbReference type="ChEBI" id="CHEBI:30616"/>
    </ligand>
</feature>
<dbReference type="InterPro" id="IPR018094">
    <property type="entry name" value="Thymidylate_kinase"/>
</dbReference>
<dbReference type="Proteomes" id="UP000321183">
    <property type="component" value="Plasmid pRA1"/>
</dbReference>
<dbReference type="SUPFAM" id="SSF52540">
    <property type="entry name" value="P-loop containing nucleoside triphosphate hydrolases"/>
    <property type="match status" value="1"/>
</dbReference>
<dbReference type="HAMAP" id="MF_00165">
    <property type="entry name" value="Thymidylate_kinase"/>
    <property type="match status" value="1"/>
</dbReference>
<dbReference type="GO" id="GO:0006233">
    <property type="term" value="P:dTDP biosynthetic process"/>
    <property type="evidence" value="ECO:0007669"/>
    <property type="project" value="InterPro"/>
</dbReference>
<evidence type="ECO:0000313" key="15">
    <source>
        <dbReference type="Proteomes" id="UP000321183"/>
    </source>
</evidence>
<feature type="domain" description="Thymidylate kinase-like" evidence="13">
    <location>
        <begin position="44"/>
        <end position="229"/>
    </location>
</feature>
<dbReference type="RefSeq" id="WP_232049402.1">
    <property type="nucleotide sequence ID" value="NZ_AP019564.1"/>
</dbReference>
<dbReference type="GO" id="GO:0004798">
    <property type="term" value="F:dTMP kinase activity"/>
    <property type="evidence" value="ECO:0007669"/>
    <property type="project" value="UniProtKB-UniRule"/>
</dbReference>
<evidence type="ECO:0000256" key="11">
    <source>
        <dbReference type="ARBA" id="ARBA00057735"/>
    </source>
</evidence>
<evidence type="ECO:0000256" key="8">
    <source>
        <dbReference type="ARBA" id="ARBA00022840"/>
    </source>
</evidence>
<proteinExistence type="inferred from homology"/>
<dbReference type="InterPro" id="IPR018095">
    <property type="entry name" value="Thymidylate_kin_CS"/>
</dbReference>
<evidence type="ECO:0000256" key="3">
    <source>
        <dbReference type="ARBA" id="ARBA00017144"/>
    </source>
</evidence>
<keyword evidence="15" id="KW-1185">Reference proteome</keyword>
<evidence type="ECO:0000256" key="4">
    <source>
        <dbReference type="ARBA" id="ARBA00022679"/>
    </source>
</evidence>
<dbReference type="GO" id="GO:0006235">
    <property type="term" value="P:dTTP biosynthetic process"/>
    <property type="evidence" value="ECO:0007669"/>
    <property type="project" value="UniProtKB-UniRule"/>
</dbReference>
<keyword evidence="14" id="KW-0614">Plasmid</keyword>
<dbReference type="NCBIfam" id="TIGR00041">
    <property type="entry name" value="DTMP_kinase"/>
    <property type="match status" value="1"/>
</dbReference>
<dbReference type="PANTHER" id="PTHR10344">
    <property type="entry name" value="THYMIDYLATE KINASE"/>
    <property type="match status" value="1"/>
</dbReference>
<sequence>MPNIWTEAILLMFHLIPSHSLFSFTDIAGECEGARVKRGRFITLEGVDGSGKSTQCRMLKEYCISRNIPVMSTREPGGTEIAEEMRSILVHRDLLPMSELLQVMAARYDHIVKKILPTIEAGYTVICDRFIDSTACYQGLEIDGGMDLVYSLHQQLMPPIMPDITFFIDVEQALAMERVRVRNGNNYSSSNLRNNRFDIKDLDYYKKIHNGFRTLADKYPNRIKTIKVTALSTPTLTIRLSQNIIMI</sequence>
<dbReference type="PROSITE" id="PS01331">
    <property type="entry name" value="THYMIDYLATE_KINASE"/>
    <property type="match status" value="1"/>
</dbReference>
<dbReference type="InterPro" id="IPR039430">
    <property type="entry name" value="Thymidylate_kin-like_dom"/>
</dbReference>
<evidence type="ECO:0000256" key="9">
    <source>
        <dbReference type="ARBA" id="ARBA00029962"/>
    </source>
</evidence>
<accession>A0A510G941</accession>
<dbReference type="KEGG" id="ras:RAS_p290"/>
<dbReference type="GO" id="GO:0006227">
    <property type="term" value="P:dUDP biosynthetic process"/>
    <property type="evidence" value="ECO:0007669"/>
    <property type="project" value="TreeGrafter"/>
</dbReference>
<dbReference type="FunFam" id="3.40.50.300:FF:000225">
    <property type="entry name" value="Thymidylate kinase"/>
    <property type="match status" value="1"/>
</dbReference>
<dbReference type="GO" id="GO:0005829">
    <property type="term" value="C:cytosol"/>
    <property type="evidence" value="ECO:0007669"/>
    <property type="project" value="TreeGrafter"/>
</dbReference>
<geneLocation type="plasmid" evidence="14 15">
    <name>pRA1</name>
</geneLocation>
<dbReference type="Pfam" id="PF02223">
    <property type="entry name" value="Thymidylate_kin"/>
    <property type="match status" value="1"/>
</dbReference>
<evidence type="ECO:0000256" key="10">
    <source>
        <dbReference type="ARBA" id="ARBA00048743"/>
    </source>
</evidence>
<protein>
    <recommendedName>
        <fullName evidence="3 12">Thymidylate kinase</fullName>
        <ecNumber evidence="2 12">2.7.4.9</ecNumber>
    </recommendedName>
    <alternativeName>
        <fullName evidence="9 12">dTMP kinase</fullName>
    </alternativeName>
</protein>
<gene>
    <name evidence="12 14" type="primary">tmk</name>
    <name evidence="14" type="ORF">RAS_p290</name>
</gene>
<dbReference type="InterPro" id="IPR027417">
    <property type="entry name" value="P-loop_NTPase"/>
</dbReference>
<organism evidence="14 15">
    <name type="scientific">Rickettsia asiatica</name>
    <dbReference type="NCBI Taxonomy" id="238800"/>
    <lineage>
        <taxon>Bacteria</taxon>
        <taxon>Pseudomonadati</taxon>
        <taxon>Pseudomonadota</taxon>
        <taxon>Alphaproteobacteria</taxon>
        <taxon>Rickettsiales</taxon>
        <taxon>Rickettsiaceae</taxon>
        <taxon>Rickettsieae</taxon>
        <taxon>Rickettsia</taxon>
        <taxon>spotted fever group</taxon>
    </lineage>
</organism>
<name>A0A510G941_9RICK</name>
<evidence type="ECO:0000256" key="6">
    <source>
        <dbReference type="ARBA" id="ARBA00022741"/>
    </source>
</evidence>
<keyword evidence="5 12" id="KW-0545">Nucleotide biosynthesis</keyword>
<dbReference type="Gene3D" id="3.40.50.300">
    <property type="entry name" value="P-loop containing nucleotide triphosphate hydrolases"/>
    <property type="match status" value="1"/>
</dbReference>
<dbReference type="AlphaFoldDB" id="A0A510G941"/>
<dbReference type="CDD" id="cd01672">
    <property type="entry name" value="TMPK"/>
    <property type="match status" value="1"/>
</dbReference>
<keyword evidence="7 12" id="KW-0418">Kinase</keyword>
<evidence type="ECO:0000256" key="5">
    <source>
        <dbReference type="ARBA" id="ARBA00022727"/>
    </source>
</evidence>
<dbReference type="EMBL" id="AP019564">
    <property type="protein sequence ID" value="BBJ32433.1"/>
    <property type="molecule type" value="Genomic_DNA"/>
</dbReference>
<evidence type="ECO:0000256" key="12">
    <source>
        <dbReference type="HAMAP-Rule" id="MF_00165"/>
    </source>
</evidence>
<comment type="catalytic activity">
    <reaction evidence="10 12">
        <text>dTMP + ATP = dTDP + ADP</text>
        <dbReference type="Rhea" id="RHEA:13517"/>
        <dbReference type="ChEBI" id="CHEBI:30616"/>
        <dbReference type="ChEBI" id="CHEBI:58369"/>
        <dbReference type="ChEBI" id="CHEBI:63528"/>
        <dbReference type="ChEBI" id="CHEBI:456216"/>
        <dbReference type="EC" id="2.7.4.9"/>
    </reaction>
</comment>
<dbReference type="EC" id="2.7.4.9" evidence="2 12"/>
<reference evidence="14 15" key="1">
    <citation type="submission" date="2019-04" db="EMBL/GenBank/DDBJ databases">
        <title>Draft genome sequence of Rickettsia asiatica Maytaro1284.</title>
        <authorList>
            <person name="Thu M."/>
            <person name="Qiu Y."/>
            <person name="Nakao R."/>
        </authorList>
    </citation>
    <scope>NUCLEOTIDE SEQUENCE [LARGE SCALE GENOMIC DNA]</scope>
    <source>
        <strain evidence="14 15">Maytaro1284</strain>
        <plasmid evidence="14 15">pRA1</plasmid>
    </source>
</reference>
<keyword evidence="6 12" id="KW-0547">Nucleotide-binding</keyword>
<dbReference type="GO" id="GO:0005524">
    <property type="term" value="F:ATP binding"/>
    <property type="evidence" value="ECO:0007669"/>
    <property type="project" value="UniProtKB-UniRule"/>
</dbReference>
<keyword evidence="4 12" id="KW-0808">Transferase</keyword>
<evidence type="ECO:0000259" key="13">
    <source>
        <dbReference type="Pfam" id="PF02223"/>
    </source>
</evidence>
<evidence type="ECO:0000313" key="14">
    <source>
        <dbReference type="EMBL" id="BBJ32433.1"/>
    </source>
</evidence>
<evidence type="ECO:0000256" key="1">
    <source>
        <dbReference type="ARBA" id="ARBA00009776"/>
    </source>
</evidence>
<dbReference type="PANTHER" id="PTHR10344:SF4">
    <property type="entry name" value="UMP-CMP KINASE 2, MITOCHONDRIAL"/>
    <property type="match status" value="1"/>
</dbReference>